<keyword evidence="2" id="KW-1185">Reference proteome</keyword>
<sequence length="48" mass="5531">MECTYAQIDLNSYVAKYVDEMGCSLEEACRELGIELSKVFNSEEKNNY</sequence>
<protein>
    <submittedName>
        <fullName evidence="1">Uncharacterized protein</fullName>
    </submittedName>
</protein>
<comment type="caution">
    <text evidence="1">The sequence shown here is derived from an EMBL/GenBank/DDBJ whole genome shotgun (WGS) entry which is preliminary data.</text>
</comment>
<organism evidence="1 2">
    <name type="scientific">Clostridium hominis</name>
    <dbReference type="NCBI Taxonomy" id="2763036"/>
    <lineage>
        <taxon>Bacteria</taxon>
        <taxon>Bacillati</taxon>
        <taxon>Bacillota</taxon>
        <taxon>Clostridia</taxon>
        <taxon>Eubacteriales</taxon>
        <taxon>Clostridiaceae</taxon>
        <taxon>Clostridium</taxon>
    </lineage>
</organism>
<name>A0ABR7DAB9_9CLOT</name>
<accession>A0ABR7DAB9</accession>
<proteinExistence type="predicted"/>
<evidence type="ECO:0000313" key="2">
    <source>
        <dbReference type="Proteomes" id="UP000596929"/>
    </source>
</evidence>
<dbReference type="RefSeq" id="WP_186859178.1">
    <property type="nucleotide sequence ID" value="NZ_JACOOO010000004.1"/>
</dbReference>
<dbReference type="Proteomes" id="UP000596929">
    <property type="component" value="Unassembled WGS sequence"/>
</dbReference>
<reference evidence="1 2" key="1">
    <citation type="submission" date="2020-08" db="EMBL/GenBank/DDBJ databases">
        <title>Genome public.</title>
        <authorList>
            <person name="Liu C."/>
            <person name="Sun Q."/>
        </authorList>
    </citation>
    <scope>NUCLEOTIDE SEQUENCE [LARGE SCALE GENOMIC DNA]</scope>
    <source>
        <strain evidence="1 2">NSJ-6</strain>
    </source>
</reference>
<gene>
    <name evidence="1" type="ORF">H8S20_01905</name>
</gene>
<evidence type="ECO:0000313" key="1">
    <source>
        <dbReference type="EMBL" id="MBC5627638.1"/>
    </source>
</evidence>
<dbReference type="EMBL" id="JACOOO010000004">
    <property type="protein sequence ID" value="MBC5627638.1"/>
    <property type="molecule type" value="Genomic_DNA"/>
</dbReference>